<proteinExistence type="predicted"/>
<dbReference type="Gene3D" id="1.25.40.10">
    <property type="entry name" value="Tetratricopeptide repeat domain"/>
    <property type="match status" value="1"/>
</dbReference>
<dbReference type="InterPro" id="IPR011990">
    <property type="entry name" value="TPR-like_helical_dom_sf"/>
</dbReference>
<accession>A0AAU1ULJ8</accession>
<reference evidence="1" key="1">
    <citation type="submission" date="2022-10" db="EMBL/GenBank/DDBJ databases">
        <title>The complete genomes of actinobacterial strains from the NBC collection.</title>
        <authorList>
            <person name="Joergensen T.S."/>
            <person name="Alvarez Arevalo M."/>
            <person name="Sterndorff E.B."/>
            <person name="Faurdal D."/>
            <person name="Vuksanovic O."/>
            <person name="Mourched A.-S."/>
            <person name="Charusanti P."/>
            <person name="Shaw S."/>
            <person name="Blin K."/>
            <person name="Weber T."/>
        </authorList>
    </citation>
    <scope>NUCLEOTIDE SEQUENCE</scope>
    <source>
        <strain evidence="1">NBC_00119</strain>
    </source>
</reference>
<protein>
    <recommendedName>
        <fullName evidence="2">Tetratricopeptide repeat protein</fullName>
    </recommendedName>
</protein>
<sequence length="126" mass="14128">MVGIQGVTWNERLHYASRLFKSQHFRAASRVFADLVAAEPRSLDLRMLLACSYYNAAQLTLAEAELRQVLHAAPGHASAHLALARVLERRHRWSESAPHMRIADSMTARDLLALRHPVDSPPRLAA</sequence>
<gene>
    <name evidence="1" type="ORF">OHU69_48235</name>
</gene>
<name>A0AAU1ULJ8_9ACTN</name>
<evidence type="ECO:0000313" key="1">
    <source>
        <dbReference type="EMBL" id="WTS18098.1"/>
    </source>
</evidence>
<dbReference type="Pfam" id="PF14559">
    <property type="entry name" value="TPR_19"/>
    <property type="match status" value="1"/>
</dbReference>
<dbReference type="EMBL" id="CP108195">
    <property type="protein sequence ID" value="WTS18098.1"/>
    <property type="molecule type" value="Genomic_DNA"/>
</dbReference>
<organism evidence="1">
    <name type="scientific">Streptomyces sp. NBC_00119</name>
    <dbReference type="NCBI Taxonomy" id="2975659"/>
    <lineage>
        <taxon>Bacteria</taxon>
        <taxon>Bacillati</taxon>
        <taxon>Actinomycetota</taxon>
        <taxon>Actinomycetes</taxon>
        <taxon>Kitasatosporales</taxon>
        <taxon>Streptomycetaceae</taxon>
        <taxon>Streptomyces</taxon>
    </lineage>
</organism>
<dbReference type="AlphaFoldDB" id="A0AAU1ULJ8"/>
<evidence type="ECO:0008006" key="2">
    <source>
        <dbReference type="Google" id="ProtNLM"/>
    </source>
</evidence>
<dbReference type="SUPFAM" id="SSF48452">
    <property type="entry name" value="TPR-like"/>
    <property type="match status" value="1"/>
</dbReference>